<organism evidence="2 3">
    <name type="scientific">Methanolobus profundi</name>
    <dbReference type="NCBI Taxonomy" id="487685"/>
    <lineage>
        <taxon>Archaea</taxon>
        <taxon>Methanobacteriati</taxon>
        <taxon>Methanobacteriota</taxon>
        <taxon>Stenosarchaea group</taxon>
        <taxon>Methanomicrobia</taxon>
        <taxon>Methanosarcinales</taxon>
        <taxon>Methanosarcinaceae</taxon>
        <taxon>Methanolobus</taxon>
    </lineage>
</organism>
<keyword evidence="1" id="KW-1133">Transmembrane helix</keyword>
<gene>
    <name evidence="2" type="ORF">SAMN04488696_0881</name>
</gene>
<reference evidence="3" key="1">
    <citation type="submission" date="2016-10" db="EMBL/GenBank/DDBJ databases">
        <authorList>
            <person name="Varghese N."/>
            <person name="Submissions S."/>
        </authorList>
    </citation>
    <scope>NUCLEOTIDE SEQUENCE [LARGE SCALE GENOMIC DNA]</scope>
    <source>
        <strain evidence="3">Mob M</strain>
    </source>
</reference>
<sequence>MNYRLLKGVVYLSFIVEFIGLYWLRNTMMIV</sequence>
<proteinExistence type="predicted"/>
<dbReference type="EMBL" id="FOUJ01000001">
    <property type="protein sequence ID" value="SFM30985.1"/>
    <property type="molecule type" value="Genomic_DNA"/>
</dbReference>
<dbReference type="Proteomes" id="UP000198535">
    <property type="component" value="Unassembled WGS sequence"/>
</dbReference>
<accession>A0A1I4PUE2</accession>
<evidence type="ECO:0000313" key="3">
    <source>
        <dbReference type="Proteomes" id="UP000198535"/>
    </source>
</evidence>
<evidence type="ECO:0000313" key="2">
    <source>
        <dbReference type="EMBL" id="SFM30985.1"/>
    </source>
</evidence>
<dbReference type="AlphaFoldDB" id="A0A1I4PUE2"/>
<evidence type="ECO:0000256" key="1">
    <source>
        <dbReference type="SAM" id="Phobius"/>
    </source>
</evidence>
<keyword evidence="1" id="KW-0472">Membrane</keyword>
<dbReference type="STRING" id="487685.SAMN04488696_0881"/>
<protein>
    <submittedName>
        <fullName evidence="2">Uncharacterized protein</fullName>
    </submittedName>
</protein>
<keyword evidence="1" id="KW-0812">Transmembrane</keyword>
<name>A0A1I4PUE2_9EURY</name>
<keyword evidence="3" id="KW-1185">Reference proteome</keyword>
<feature type="transmembrane region" description="Helical" evidence="1">
    <location>
        <begin position="6"/>
        <end position="24"/>
    </location>
</feature>